<evidence type="ECO:0000313" key="10">
    <source>
        <dbReference type="EMBL" id="KAF7926273.1"/>
    </source>
</evidence>
<feature type="transmembrane region" description="Helical" evidence="8">
    <location>
        <begin position="263"/>
        <end position="284"/>
    </location>
</feature>
<feature type="transmembrane region" description="Helical" evidence="8">
    <location>
        <begin position="236"/>
        <end position="257"/>
    </location>
</feature>
<protein>
    <recommendedName>
        <fullName evidence="9">Major facilitator superfamily (MFS) profile domain-containing protein</fullName>
    </recommendedName>
</protein>
<dbReference type="InterPro" id="IPR036259">
    <property type="entry name" value="MFS_trans_sf"/>
</dbReference>
<keyword evidence="6" id="KW-0325">Glycoprotein</keyword>
<comment type="caution">
    <text evidence="10">The sequence shown here is derived from an EMBL/GenBank/DDBJ whole genome shotgun (WGS) entry which is preliminary data.</text>
</comment>
<evidence type="ECO:0000256" key="5">
    <source>
        <dbReference type="ARBA" id="ARBA00023136"/>
    </source>
</evidence>
<keyword evidence="2" id="KW-0813">Transport</keyword>
<dbReference type="Pfam" id="PF07690">
    <property type="entry name" value="MFS_1"/>
    <property type="match status" value="1"/>
</dbReference>
<dbReference type="PANTHER" id="PTHR23501">
    <property type="entry name" value="MAJOR FACILITATOR SUPERFAMILY"/>
    <property type="match status" value="1"/>
</dbReference>
<dbReference type="InterPro" id="IPR020846">
    <property type="entry name" value="MFS_dom"/>
</dbReference>
<reference evidence="10 11" key="1">
    <citation type="journal article" date="2020" name="Genome Biol. Evol.">
        <title>Comparative genomics of Sclerotiniaceae.</title>
        <authorList>
            <person name="Valero Jimenez C.A."/>
            <person name="Steentjes M."/>
            <person name="Scholten O.E."/>
            <person name="Van Kan J.A.L."/>
        </authorList>
    </citation>
    <scope>NUCLEOTIDE SEQUENCE [LARGE SCALE GENOMIC DNA]</scope>
    <source>
        <strain evidence="10 11">B1</strain>
    </source>
</reference>
<comment type="subcellular location">
    <subcellularLocation>
        <location evidence="1">Membrane</location>
        <topology evidence="1">Multi-pass membrane protein</topology>
    </subcellularLocation>
</comment>
<dbReference type="InterPro" id="IPR011701">
    <property type="entry name" value="MFS"/>
</dbReference>
<dbReference type="GeneID" id="62233342"/>
<feature type="compositionally biased region" description="Basic and acidic residues" evidence="7">
    <location>
        <begin position="548"/>
        <end position="557"/>
    </location>
</feature>
<feature type="transmembrane region" description="Helical" evidence="8">
    <location>
        <begin position="305"/>
        <end position="329"/>
    </location>
</feature>
<evidence type="ECO:0000313" key="11">
    <source>
        <dbReference type="Proteomes" id="UP000783213"/>
    </source>
</evidence>
<feature type="transmembrane region" description="Helical" evidence="8">
    <location>
        <begin position="373"/>
        <end position="390"/>
    </location>
</feature>
<keyword evidence="5 8" id="KW-0472">Membrane</keyword>
<keyword evidence="4 8" id="KW-1133">Transmembrane helix</keyword>
<feature type="transmembrane region" description="Helical" evidence="8">
    <location>
        <begin position="141"/>
        <end position="160"/>
    </location>
</feature>
<keyword evidence="3 8" id="KW-0812">Transmembrane</keyword>
<feature type="transmembrane region" description="Helical" evidence="8">
    <location>
        <begin position="341"/>
        <end position="361"/>
    </location>
</feature>
<evidence type="ECO:0000256" key="1">
    <source>
        <dbReference type="ARBA" id="ARBA00004141"/>
    </source>
</evidence>
<sequence length="578" mass="62235">MSRFPETKEAIAEVPSTIETSRNGTTNENSNTLLTTHSWRFWFIFLALCLISFVCSIDATIVVTALPTITREIGGEERYIWIANSFVFASTAPQPLFAQISNILGRRNPFIFAICLFALGSGLSGGAATPAMLIAGRTTQGVGAGGCYVLLDVVLCDIVPLRQRGKYLGIMLGTSAIGVTIGPLIGGAFAQASWRWIFYLNLPFSGLSLAFVFGLLNMRWNRSPSWKHALKRVDFLGNAILIPSIVAVMFGLTFGGIHYPWNSYNIIVPLVLGLAGWILFHLYQASSFCKEPSVPPRILSNRTSVVGYFLVSVTGLLLESIGFFMPVYFQAVFGSSPLKSGIQLLPTTITVVPFGIAAGIIMSKTGLYRPLHWVGMGLASIGAGLLSTLTMNSNKASWICFQMIMASGAGMIAALTLPPILAALPESDVATASGLKEGWPESGVTDLWGVTVPSIVFNGQFQKYAHQIGDAKIQAQLANGAAYAYASGGYIATLPPGVKERVIGVYIDALKTVWQVSIAFACIGFLSVFAEKHLELRKELDTEYGIDEGPKNNKIGDSEEDRVDTVPPVALKSAQSEM</sequence>
<feature type="transmembrane region" description="Helical" evidence="8">
    <location>
        <begin position="78"/>
        <end position="98"/>
    </location>
</feature>
<evidence type="ECO:0000256" key="3">
    <source>
        <dbReference type="ARBA" id="ARBA00022692"/>
    </source>
</evidence>
<proteinExistence type="predicted"/>
<dbReference type="Gene3D" id="1.20.1720.10">
    <property type="entry name" value="Multidrug resistance protein D"/>
    <property type="match status" value="1"/>
</dbReference>
<dbReference type="Gene3D" id="1.20.1250.20">
    <property type="entry name" value="MFS general substrate transporter like domains"/>
    <property type="match status" value="1"/>
</dbReference>
<feature type="transmembrane region" description="Helical" evidence="8">
    <location>
        <begin position="196"/>
        <end position="216"/>
    </location>
</feature>
<dbReference type="EMBL" id="RCSX01000014">
    <property type="protein sequence ID" value="KAF7926273.1"/>
    <property type="molecule type" value="Genomic_DNA"/>
</dbReference>
<feature type="transmembrane region" description="Helical" evidence="8">
    <location>
        <begin position="110"/>
        <end position="135"/>
    </location>
</feature>
<evidence type="ECO:0000256" key="6">
    <source>
        <dbReference type="ARBA" id="ARBA00023180"/>
    </source>
</evidence>
<evidence type="ECO:0000256" key="2">
    <source>
        <dbReference type="ARBA" id="ARBA00022448"/>
    </source>
</evidence>
<feature type="transmembrane region" description="Helical" evidence="8">
    <location>
        <begin position="396"/>
        <end position="417"/>
    </location>
</feature>
<name>A0ABQ7IJX4_9HELO</name>
<evidence type="ECO:0000259" key="9">
    <source>
        <dbReference type="PROSITE" id="PS50850"/>
    </source>
</evidence>
<dbReference type="Proteomes" id="UP000783213">
    <property type="component" value="Unassembled WGS sequence"/>
</dbReference>
<dbReference type="RefSeq" id="XP_038809436.1">
    <property type="nucleotide sequence ID" value="XM_038954191.1"/>
</dbReference>
<evidence type="ECO:0000256" key="7">
    <source>
        <dbReference type="SAM" id="MobiDB-lite"/>
    </source>
</evidence>
<dbReference type="SUPFAM" id="SSF103473">
    <property type="entry name" value="MFS general substrate transporter"/>
    <property type="match status" value="1"/>
</dbReference>
<dbReference type="PANTHER" id="PTHR23501:SF187">
    <property type="entry name" value="MAJOR FACILITATOR SUPERFAMILY (MFS) PROFILE DOMAIN-CONTAINING PROTEIN"/>
    <property type="match status" value="1"/>
</dbReference>
<accession>A0ABQ7IJX4</accession>
<dbReference type="PROSITE" id="PS50850">
    <property type="entry name" value="MFS"/>
    <property type="match status" value="1"/>
</dbReference>
<dbReference type="PRINTS" id="PR01036">
    <property type="entry name" value="TCRTETB"/>
</dbReference>
<gene>
    <name evidence="10" type="ORF">EAE98_006568</name>
</gene>
<organism evidence="10 11">
    <name type="scientific">Botrytis deweyae</name>
    <dbReference type="NCBI Taxonomy" id="2478750"/>
    <lineage>
        <taxon>Eukaryota</taxon>
        <taxon>Fungi</taxon>
        <taxon>Dikarya</taxon>
        <taxon>Ascomycota</taxon>
        <taxon>Pezizomycotina</taxon>
        <taxon>Leotiomycetes</taxon>
        <taxon>Helotiales</taxon>
        <taxon>Sclerotiniaceae</taxon>
        <taxon>Botrytis</taxon>
    </lineage>
</organism>
<feature type="region of interest" description="Disordered" evidence="7">
    <location>
        <begin position="547"/>
        <end position="578"/>
    </location>
</feature>
<feature type="transmembrane region" description="Helical" evidence="8">
    <location>
        <begin position="41"/>
        <end position="66"/>
    </location>
</feature>
<feature type="domain" description="Major facilitator superfamily (MFS) profile" evidence="9">
    <location>
        <begin position="44"/>
        <end position="499"/>
    </location>
</feature>
<feature type="transmembrane region" description="Helical" evidence="8">
    <location>
        <begin position="167"/>
        <end position="190"/>
    </location>
</feature>
<evidence type="ECO:0000256" key="8">
    <source>
        <dbReference type="SAM" id="Phobius"/>
    </source>
</evidence>
<keyword evidence="11" id="KW-1185">Reference proteome</keyword>
<evidence type="ECO:0000256" key="4">
    <source>
        <dbReference type="ARBA" id="ARBA00022989"/>
    </source>
</evidence>